<proteinExistence type="predicted"/>
<evidence type="ECO:0000256" key="1">
    <source>
        <dbReference type="ARBA" id="ARBA00023004"/>
    </source>
</evidence>
<dbReference type="InterPro" id="IPR052713">
    <property type="entry name" value="FeoA"/>
</dbReference>
<dbReference type="SUPFAM" id="SSF50037">
    <property type="entry name" value="C-terminal domain of transcriptional repressors"/>
    <property type="match status" value="1"/>
</dbReference>
<gene>
    <name evidence="3" type="ORF">CCS41_04855</name>
</gene>
<keyword evidence="1" id="KW-0408">Iron</keyword>
<dbReference type="NCBIfam" id="NF007106">
    <property type="entry name" value="PRK09555.1"/>
    <property type="match status" value="1"/>
</dbReference>
<organism evidence="3 4">
    <name type="scientific">Candidatus Fukatsuia symbiotica</name>
    <dbReference type="NCBI Taxonomy" id="1878942"/>
    <lineage>
        <taxon>Bacteria</taxon>
        <taxon>Pseudomonadati</taxon>
        <taxon>Pseudomonadota</taxon>
        <taxon>Gammaproteobacteria</taxon>
        <taxon>Enterobacterales</taxon>
        <taxon>Yersiniaceae</taxon>
        <taxon>Candidatus Fukatsuia</taxon>
    </lineage>
</organism>
<dbReference type="Gene3D" id="2.30.30.90">
    <property type="match status" value="1"/>
</dbReference>
<name>A0A2U8I483_9GAMM</name>
<dbReference type="STRING" id="1878942.GCA_900128755_01184"/>
<feature type="domain" description="Ferrous iron transporter FeoA-like" evidence="2">
    <location>
        <begin position="1"/>
        <end position="72"/>
    </location>
</feature>
<protein>
    <submittedName>
        <fullName evidence="3">Iron transporter</fullName>
    </submittedName>
</protein>
<reference evidence="3 4" key="1">
    <citation type="submission" date="2017-05" db="EMBL/GenBank/DDBJ databases">
        <title>Genome sequence of Candidatus Fukatsuia symbiotica and Candidatus Hamiltonella defensa from Acyrthosiphon pisum strain 5D.</title>
        <authorList>
            <person name="Patel V.A."/>
            <person name="Chevignon G."/>
            <person name="Russell J.A."/>
            <person name="Oliver K.M."/>
        </authorList>
    </citation>
    <scope>NUCLEOTIDE SEQUENCE [LARGE SCALE GENOMIC DNA]</scope>
    <source>
        <strain evidence="3 4">5D</strain>
    </source>
</reference>
<evidence type="ECO:0000259" key="2">
    <source>
        <dbReference type="SMART" id="SM00899"/>
    </source>
</evidence>
<dbReference type="Proteomes" id="UP000261875">
    <property type="component" value="Chromosome"/>
</dbReference>
<dbReference type="OrthoDB" id="9811076at2"/>
<dbReference type="AlphaFoldDB" id="A0A2U8I483"/>
<dbReference type="KEGG" id="fsm:CCS41_04855"/>
<dbReference type="Pfam" id="PF04023">
    <property type="entry name" value="FeoA"/>
    <property type="match status" value="1"/>
</dbReference>
<evidence type="ECO:0000313" key="4">
    <source>
        <dbReference type="Proteomes" id="UP000261875"/>
    </source>
</evidence>
<dbReference type="PANTHER" id="PTHR42954">
    <property type="entry name" value="FE(2+) TRANSPORT PROTEIN A"/>
    <property type="match status" value="1"/>
</dbReference>
<dbReference type="RefSeq" id="WP_072550249.1">
    <property type="nucleotide sequence ID" value="NZ_CP021659.1"/>
</dbReference>
<keyword evidence="4" id="KW-1185">Reference proteome</keyword>
<dbReference type="EMBL" id="CP021659">
    <property type="protein sequence ID" value="AWK13956.1"/>
    <property type="molecule type" value="Genomic_DNA"/>
</dbReference>
<sequence>MQLIPKKCYKIIKFFPEISPTYRQKLLSLGMLPGSSFKVIRSAPFGDPLQIEVRGVSLLLRQKDLYLLSLEPQS</sequence>
<dbReference type="InterPro" id="IPR038157">
    <property type="entry name" value="FeoA_core_dom"/>
</dbReference>
<accession>A0A2U8I483</accession>
<evidence type="ECO:0000313" key="3">
    <source>
        <dbReference type="EMBL" id="AWK13956.1"/>
    </source>
</evidence>
<dbReference type="InterPro" id="IPR007167">
    <property type="entry name" value="Fe-transptr_FeoA-like"/>
</dbReference>
<dbReference type="GO" id="GO:0046914">
    <property type="term" value="F:transition metal ion binding"/>
    <property type="evidence" value="ECO:0007669"/>
    <property type="project" value="InterPro"/>
</dbReference>
<dbReference type="SMART" id="SM00899">
    <property type="entry name" value="FeoA"/>
    <property type="match status" value="1"/>
</dbReference>
<dbReference type="PANTHER" id="PTHR42954:SF2">
    <property type="entry name" value="FE(2+) TRANSPORT PROTEIN A"/>
    <property type="match status" value="1"/>
</dbReference>
<dbReference type="InterPro" id="IPR008988">
    <property type="entry name" value="Transcriptional_repressor_C"/>
</dbReference>